<name>A0A058ZMU8_9RHOB</name>
<dbReference type="Proteomes" id="UP000024836">
    <property type="component" value="Unassembled WGS sequence"/>
</dbReference>
<dbReference type="eggNOG" id="ENOG5032YC3">
    <property type="taxonomic scope" value="Bacteria"/>
</dbReference>
<dbReference type="AlphaFoldDB" id="A0A058ZMU8"/>
<comment type="caution">
    <text evidence="1">The sequence shown here is derived from an EMBL/GenBank/DDBJ whole genome shotgun (WGS) entry which is preliminary data.</text>
</comment>
<proteinExistence type="predicted"/>
<accession>A0A058ZMU8</accession>
<protein>
    <submittedName>
        <fullName evidence="1">Uncharacterized protein</fullName>
    </submittedName>
</protein>
<gene>
    <name evidence="1" type="ORF">ATO10_05022</name>
</gene>
<dbReference type="SUPFAM" id="SSF63825">
    <property type="entry name" value="YWTD domain"/>
    <property type="match status" value="1"/>
</dbReference>
<reference evidence="1 2" key="1">
    <citation type="submission" date="2013-04" db="EMBL/GenBank/DDBJ databases">
        <title>Shimia sp. 22II-S11-Z10 Genome Sequencing.</title>
        <authorList>
            <person name="Lai Q."/>
            <person name="Li G."/>
            <person name="Shao Z."/>
        </authorList>
    </citation>
    <scope>NUCLEOTIDE SEQUENCE [LARGE SCALE GENOMIC DNA]</scope>
    <source>
        <strain evidence="2">22II-S11-Z10</strain>
    </source>
</reference>
<sequence>MLFFSVIAVLVMSGTALVGQEVHIVAVGKGQPPDDLYALPEAHVLVDRPGQNVSLILLGGGPLRWKVETTPDTFVDGIFMGGRVSRDSEVLLSGIPMIGTRMPDLPLVYRPVGKDFRAMVEQLTQDLATHRIHSFQSQHVFRGAPMTIDQVDLLTPAFGRNPLSAHVGATKDLPVELKHWLETGAAEGSWEVVFDPSGFTLGNGSGATRFPVPESMPDILLPVQGTYDPQSQTLFGVTYGGEGVIYAVDTLSGDWSIIAGLDGYDAATLHFDARDQVLVLTGAFSRPGEIKIVGLDGSKATTMIPITSFPGLTDLFDFGNEYGPPLTPLMYRDGWLLLEALGTEQSRYPHTGPYRLYAVEIETGDVRLLRYRDD</sequence>
<organism evidence="1 2">
    <name type="scientific">Actibacterium atlanticum</name>
    <dbReference type="NCBI Taxonomy" id="1461693"/>
    <lineage>
        <taxon>Bacteria</taxon>
        <taxon>Pseudomonadati</taxon>
        <taxon>Pseudomonadota</taxon>
        <taxon>Alphaproteobacteria</taxon>
        <taxon>Rhodobacterales</taxon>
        <taxon>Roseobacteraceae</taxon>
        <taxon>Actibacterium</taxon>
    </lineage>
</organism>
<keyword evidence="2" id="KW-1185">Reference proteome</keyword>
<evidence type="ECO:0000313" key="1">
    <source>
        <dbReference type="EMBL" id="KCV82944.1"/>
    </source>
</evidence>
<evidence type="ECO:0000313" key="2">
    <source>
        <dbReference type="Proteomes" id="UP000024836"/>
    </source>
</evidence>
<dbReference type="EMBL" id="AQQY01000002">
    <property type="protein sequence ID" value="KCV82944.1"/>
    <property type="molecule type" value="Genomic_DNA"/>
</dbReference>
<dbReference type="STRING" id="1461693.ATO10_05022"/>